<proteinExistence type="predicted"/>
<gene>
    <name evidence="1" type="ORF">HK097_004749</name>
</gene>
<accession>A0AAD5S0U3</accession>
<dbReference type="EMBL" id="JADGJD010002250">
    <property type="protein sequence ID" value="KAJ3033713.1"/>
    <property type="molecule type" value="Genomic_DNA"/>
</dbReference>
<dbReference type="Proteomes" id="UP001212841">
    <property type="component" value="Unassembled WGS sequence"/>
</dbReference>
<keyword evidence="2" id="KW-1185">Reference proteome</keyword>
<dbReference type="AlphaFoldDB" id="A0AAD5S0U3"/>
<name>A0AAD5S0U3_9FUNG</name>
<reference evidence="1" key="1">
    <citation type="submission" date="2020-05" db="EMBL/GenBank/DDBJ databases">
        <title>Phylogenomic resolution of chytrid fungi.</title>
        <authorList>
            <person name="Stajich J.E."/>
            <person name="Amses K."/>
            <person name="Simmons R."/>
            <person name="Seto K."/>
            <person name="Myers J."/>
            <person name="Bonds A."/>
            <person name="Quandt C.A."/>
            <person name="Barry K."/>
            <person name="Liu P."/>
            <person name="Grigoriev I."/>
            <person name="Longcore J.E."/>
            <person name="James T.Y."/>
        </authorList>
    </citation>
    <scope>NUCLEOTIDE SEQUENCE</scope>
    <source>
        <strain evidence="1">JEL0318</strain>
    </source>
</reference>
<sequence>MSSTTTTPITTLAHKNIETLRKHYIEFLTNNPPTSRTHTSLESLGAHFSPSVSYIYFFGEIQKTRQGLIQAQKAMGDTCPPMEQRVEEEEFDVLWEGDKGDATLVRVKESWWTGEKKLVIWGTYFYVRDGSAPEGVRVVSYQETNVAKETTMEFGPSAGVPEDGGSA</sequence>
<comment type="caution">
    <text evidence="1">The sequence shown here is derived from an EMBL/GenBank/DDBJ whole genome shotgun (WGS) entry which is preliminary data.</text>
</comment>
<organism evidence="1 2">
    <name type="scientific">Rhizophlyctis rosea</name>
    <dbReference type="NCBI Taxonomy" id="64517"/>
    <lineage>
        <taxon>Eukaryota</taxon>
        <taxon>Fungi</taxon>
        <taxon>Fungi incertae sedis</taxon>
        <taxon>Chytridiomycota</taxon>
        <taxon>Chytridiomycota incertae sedis</taxon>
        <taxon>Chytridiomycetes</taxon>
        <taxon>Rhizophlyctidales</taxon>
        <taxon>Rhizophlyctidaceae</taxon>
        <taxon>Rhizophlyctis</taxon>
    </lineage>
</organism>
<evidence type="ECO:0000313" key="2">
    <source>
        <dbReference type="Proteomes" id="UP001212841"/>
    </source>
</evidence>
<protein>
    <submittedName>
        <fullName evidence="1">Uncharacterized protein</fullName>
    </submittedName>
</protein>
<evidence type="ECO:0000313" key="1">
    <source>
        <dbReference type="EMBL" id="KAJ3033713.1"/>
    </source>
</evidence>